<accession>J5STN2</accession>
<dbReference type="KEGG" id="tasa:A1Q1_03726"/>
<reference evidence="1 2" key="1">
    <citation type="journal article" date="2012" name="Eukaryot. Cell">
        <title>Draft genome sequence of CBS 2479, the standard type strain of Trichosporon asahii.</title>
        <authorList>
            <person name="Yang R.Y."/>
            <person name="Li H.T."/>
            <person name="Zhu H."/>
            <person name="Zhou G.P."/>
            <person name="Wang M."/>
            <person name="Wang L."/>
        </authorList>
    </citation>
    <scope>NUCLEOTIDE SEQUENCE [LARGE SCALE GENOMIC DNA]</scope>
    <source>
        <strain evidence="2">ATCC 90039 / CBS 2479 / JCM 2466 / KCTC 7840 / NCYC 2677 / UAMH 7654</strain>
    </source>
</reference>
<dbReference type="GeneID" id="25987239"/>
<evidence type="ECO:0000313" key="1">
    <source>
        <dbReference type="EMBL" id="EJT47471.1"/>
    </source>
</evidence>
<proteinExistence type="predicted"/>
<sequence length="105" mass="12293">MVYYYNTKTGLRLFEYQAFEHTFFRSWLHLFTYPILYRRAGHFGGSGAPDDFPDITVVRPGGKMMPDVMVSETPLPPPDRELYLSTDPGYFDYGWLPLPKYPKPF</sequence>
<dbReference type="RefSeq" id="XP_014178951.1">
    <property type="nucleotide sequence ID" value="XM_014323476.1"/>
</dbReference>
<dbReference type="Proteomes" id="UP000002748">
    <property type="component" value="Unassembled WGS sequence"/>
</dbReference>
<dbReference type="VEuPathDB" id="FungiDB:A1Q1_03726"/>
<protein>
    <submittedName>
        <fullName evidence="1">Uncharacterized protein</fullName>
    </submittedName>
</protein>
<name>J5STN2_TRIAS</name>
<gene>
    <name evidence="1" type="ORF">A1Q1_03726</name>
</gene>
<dbReference type="AlphaFoldDB" id="J5STN2"/>
<organism evidence="1 2">
    <name type="scientific">Trichosporon asahii var. asahii (strain ATCC 90039 / CBS 2479 / JCM 2466 / KCTC 7840 / NBRC 103889/ NCYC 2677 / UAMH 7654)</name>
    <name type="common">Yeast</name>
    <dbReference type="NCBI Taxonomy" id="1186058"/>
    <lineage>
        <taxon>Eukaryota</taxon>
        <taxon>Fungi</taxon>
        <taxon>Dikarya</taxon>
        <taxon>Basidiomycota</taxon>
        <taxon>Agaricomycotina</taxon>
        <taxon>Tremellomycetes</taxon>
        <taxon>Trichosporonales</taxon>
        <taxon>Trichosporonaceae</taxon>
        <taxon>Trichosporon</taxon>
    </lineage>
</organism>
<dbReference type="HOGENOM" id="CLU_2238504_0_0_1"/>
<dbReference type="EMBL" id="ALBS01000240">
    <property type="protein sequence ID" value="EJT47471.1"/>
    <property type="molecule type" value="Genomic_DNA"/>
</dbReference>
<evidence type="ECO:0000313" key="2">
    <source>
        <dbReference type="Proteomes" id="UP000002748"/>
    </source>
</evidence>
<comment type="caution">
    <text evidence="1">The sequence shown here is derived from an EMBL/GenBank/DDBJ whole genome shotgun (WGS) entry which is preliminary data.</text>
</comment>